<sequence>MRRMRAFHSGRADGMSERQPRADLREGEGRVKEAKDAGKSRRNKGGHRADGEGGMMGWNVCLAGLTKIGGEQAADLNEDVEREGTGEEERRWQTTDDRVEFGQSASAGEARSVRAGRKLRRGVSLSERRQRGEVTPTARELGRAVRFTSSVGWLRGVIVLATSSKRSRMLPPSKNMATEGTRRDPQSERASGGGVVPRMITKGVSGLKEARELRAWRKARCIVTRPNDGNELQKKKKKSGTGMAERTAREERRRYELMSASR</sequence>
<feature type="compositionally biased region" description="Basic and acidic residues" evidence="1">
    <location>
        <begin position="10"/>
        <end position="39"/>
    </location>
</feature>
<dbReference type="AlphaFoldDB" id="A0AAD6WXQ1"/>
<dbReference type="EMBL" id="JARJCM010000104">
    <property type="protein sequence ID" value="KAJ7029137.1"/>
    <property type="molecule type" value="Genomic_DNA"/>
</dbReference>
<comment type="caution">
    <text evidence="2">The sequence shown here is derived from an EMBL/GenBank/DDBJ whole genome shotgun (WGS) entry which is preliminary data.</text>
</comment>
<reference evidence="2" key="1">
    <citation type="submission" date="2023-03" db="EMBL/GenBank/DDBJ databases">
        <title>Massive genome expansion in bonnet fungi (Mycena s.s.) driven by repeated elements and novel gene families across ecological guilds.</title>
        <authorList>
            <consortium name="Lawrence Berkeley National Laboratory"/>
            <person name="Harder C.B."/>
            <person name="Miyauchi S."/>
            <person name="Viragh M."/>
            <person name="Kuo A."/>
            <person name="Thoen E."/>
            <person name="Andreopoulos B."/>
            <person name="Lu D."/>
            <person name="Skrede I."/>
            <person name="Drula E."/>
            <person name="Henrissat B."/>
            <person name="Morin E."/>
            <person name="Kohler A."/>
            <person name="Barry K."/>
            <person name="LaButti K."/>
            <person name="Morin E."/>
            <person name="Salamov A."/>
            <person name="Lipzen A."/>
            <person name="Mereny Z."/>
            <person name="Hegedus B."/>
            <person name="Baldrian P."/>
            <person name="Stursova M."/>
            <person name="Weitz H."/>
            <person name="Taylor A."/>
            <person name="Grigoriev I.V."/>
            <person name="Nagy L.G."/>
            <person name="Martin F."/>
            <person name="Kauserud H."/>
        </authorList>
    </citation>
    <scope>NUCLEOTIDE SEQUENCE</scope>
    <source>
        <strain evidence="2">CBHHK200</strain>
    </source>
</reference>
<feature type="compositionally biased region" description="Basic and acidic residues" evidence="1">
    <location>
        <begin position="246"/>
        <end position="256"/>
    </location>
</feature>
<evidence type="ECO:0000313" key="3">
    <source>
        <dbReference type="Proteomes" id="UP001218188"/>
    </source>
</evidence>
<keyword evidence="3" id="KW-1185">Reference proteome</keyword>
<evidence type="ECO:0000313" key="2">
    <source>
        <dbReference type="EMBL" id="KAJ7029137.1"/>
    </source>
</evidence>
<accession>A0AAD6WXQ1</accession>
<name>A0AAD6WXQ1_9AGAR</name>
<feature type="region of interest" description="Disordered" evidence="1">
    <location>
        <begin position="1"/>
        <end position="53"/>
    </location>
</feature>
<feature type="region of interest" description="Disordered" evidence="1">
    <location>
        <begin position="226"/>
        <end position="262"/>
    </location>
</feature>
<organism evidence="2 3">
    <name type="scientific">Mycena alexandri</name>
    <dbReference type="NCBI Taxonomy" id="1745969"/>
    <lineage>
        <taxon>Eukaryota</taxon>
        <taxon>Fungi</taxon>
        <taxon>Dikarya</taxon>
        <taxon>Basidiomycota</taxon>
        <taxon>Agaricomycotina</taxon>
        <taxon>Agaricomycetes</taxon>
        <taxon>Agaricomycetidae</taxon>
        <taxon>Agaricales</taxon>
        <taxon>Marasmiineae</taxon>
        <taxon>Mycenaceae</taxon>
        <taxon>Mycena</taxon>
    </lineage>
</organism>
<feature type="region of interest" description="Disordered" evidence="1">
    <location>
        <begin position="168"/>
        <end position="198"/>
    </location>
</feature>
<protein>
    <submittedName>
        <fullName evidence="2">Uncharacterized protein</fullName>
    </submittedName>
</protein>
<proteinExistence type="predicted"/>
<gene>
    <name evidence="2" type="ORF">C8F04DRAFT_1288901</name>
</gene>
<evidence type="ECO:0000256" key="1">
    <source>
        <dbReference type="SAM" id="MobiDB-lite"/>
    </source>
</evidence>
<dbReference type="Proteomes" id="UP001218188">
    <property type="component" value="Unassembled WGS sequence"/>
</dbReference>